<proteinExistence type="predicted"/>
<evidence type="ECO:0000313" key="1">
    <source>
        <dbReference type="EMBL" id="PHT27944.1"/>
    </source>
</evidence>
<dbReference type="PANTHER" id="PTHR11439:SF467">
    <property type="entry name" value="INTEGRASE CATALYTIC DOMAIN-CONTAINING PROTEIN"/>
    <property type="match status" value="1"/>
</dbReference>
<dbReference type="AlphaFoldDB" id="A0A2G2V4P3"/>
<dbReference type="OrthoDB" id="1406589at2759"/>
<keyword evidence="2" id="KW-1185">Reference proteome</keyword>
<evidence type="ECO:0000313" key="2">
    <source>
        <dbReference type="Proteomes" id="UP000224567"/>
    </source>
</evidence>
<accession>A0A2G2V4P3</accession>
<organism evidence="1 2">
    <name type="scientific">Capsicum baccatum</name>
    <name type="common">Peruvian pepper</name>
    <dbReference type="NCBI Taxonomy" id="33114"/>
    <lineage>
        <taxon>Eukaryota</taxon>
        <taxon>Viridiplantae</taxon>
        <taxon>Streptophyta</taxon>
        <taxon>Embryophyta</taxon>
        <taxon>Tracheophyta</taxon>
        <taxon>Spermatophyta</taxon>
        <taxon>Magnoliopsida</taxon>
        <taxon>eudicotyledons</taxon>
        <taxon>Gunneridae</taxon>
        <taxon>Pentapetalae</taxon>
        <taxon>asterids</taxon>
        <taxon>lamiids</taxon>
        <taxon>Solanales</taxon>
        <taxon>Solanaceae</taxon>
        <taxon>Solanoideae</taxon>
        <taxon>Capsiceae</taxon>
        <taxon>Capsicum</taxon>
    </lineage>
</organism>
<dbReference type="EMBL" id="MLFT02000290">
    <property type="protein sequence ID" value="PHT27944.1"/>
    <property type="molecule type" value="Genomic_DNA"/>
</dbReference>
<dbReference type="Proteomes" id="UP000224567">
    <property type="component" value="Unassembled WGS sequence"/>
</dbReference>
<reference evidence="1 2" key="1">
    <citation type="journal article" date="2017" name="Genome Biol.">
        <title>New reference genome sequences of hot pepper reveal the massive evolution of plant disease-resistance genes by retroduplication.</title>
        <authorList>
            <person name="Kim S."/>
            <person name="Park J."/>
            <person name="Yeom S.I."/>
            <person name="Kim Y.M."/>
            <person name="Seo E."/>
            <person name="Kim K.T."/>
            <person name="Kim M.S."/>
            <person name="Lee J.M."/>
            <person name="Cheong K."/>
            <person name="Shin H.S."/>
            <person name="Kim S.B."/>
            <person name="Han K."/>
            <person name="Lee J."/>
            <person name="Park M."/>
            <person name="Lee H.A."/>
            <person name="Lee H.Y."/>
            <person name="Lee Y."/>
            <person name="Oh S."/>
            <person name="Lee J.H."/>
            <person name="Choi E."/>
            <person name="Choi E."/>
            <person name="Lee S.E."/>
            <person name="Jeon J."/>
            <person name="Kim H."/>
            <person name="Choi G."/>
            <person name="Song H."/>
            <person name="Lee J."/>
            <person name="Lee S.C."/>
            <person name="Kwon J.K."/>
            <person name="Lee H.Y."/>
            <person name="Koo N."/>
            <person name="Hong Y."/>
            <person name="Kim R.W."/>
            <person name="Kang W.H."/>
            <person name="Huh J.H."/>
            <person name="Kang B.C."/>
            <person name="Yang T.J."/>
            <person name="Lee Y.H."/>
            <person name="Bennetzen J.L."/>
            <person name="Choi D."/>
        </authorList>
    </citation>
    <scope>NUCLEOTIDE SEQUENCE [LARGE SCALE GENOMIC DNA]</scope>
    <source>
        <strain evidence="2">cv. PBC81</strain>
    </source>
</reference>
<dbReference type="PANTHER" id="PTHR11439">
    <property type="entry name" value="GAG-POL-RELATED RETROTRANSPOSON"/>
    <property type="match status" value="1"/>
</dbReference>
<comment type="caution">
    <text evidence="1">The sequence shown here is derived from an EMBL/GenBank/DDBJ whole genome shotgun (WGS) entry which is preliminary data.</text>
</comment>
<dbReference type="STRING" id="33114.A0A2G2V4P3"/>
<protein>
    <recommendedName>
        <fullName evidence="3">Retrovirus-related Pol polyprotein from transposon TNT 1-94</fullName>
    </recommendedName>
</protein>
<reference evidence="2" key="2">
    <citation type="journal article" date="2017" name="J. Anim. Genet.">
        <title>Multiple reference genome sequences of hot pepper reveal the massive evolution of plant disease resistance genes by retroduplication.</title>
        <authorList>
            <person name="Kim S."/>
            <person name="Park J."/>
            <person name="Yeom S.-I."/>
            <person name="Kim Y.-M."/>
            <person name="Seo E."/>
            <person name="Kim K.-T."/>
            <person name="Kim M.-S."/>
            <person name="Lee J.M."/>
            <person name="Cheong K."/>
            <person name="Shin H.-S."/>
            <person name="Kim S.-B."/>
            <person name="Han K."/>
            <person name="Lee J."/>
            <person name="Park M."/>
            <person name="Lee H.-A."/>
            <person name="Lee H.-Y."/>
            <person name="Lee Y."/>
            <person name="Oh S."/>
            <person name="Lee J.H."/>
            <person name="Choi E."/>
            <person name="Choi E."/>
            <person name="Lee S.E."/>
            <person name="Jeon J."/>
            <person name="Kim H."/>
            <person name="Choi G."/>
            <person name="Song H."/>
            <person name="Lee J."/>
            <person name="Lee S.-C."/>
            <person name="Kwon J.-K."/>
            <person name="Lee H.-Y."/>
            <person name="Koo N."/>
            <person name="Hong Y."/>
            <person name="Kim R.W."/>
            <person name="Kang W.-H."/>
            <person name="Huh J.H."/>
            <person name="Kang B.-C."/>
            <person name="Yang T.-J."/>
            <person name="Lee Y.-H."/>
            <person name="Bennetzen J.L."/>
            <person name="Choi D."/>
        </authorList>
    </citation>
    <scope>NUCLEOTIDE SEQUENCE [LARGE SCALE GENOMIC DNA]</scope>
    <source>
        <strain evidence="2">cv. PBC81</strain>
    </source>
</reference>
<dbReference type="CDD" id="cd09272">
    <property type="entry name" value="RNase_HI_RT_Ty1"/>
    <property type="match status" value="1"/>
</dbReference>
<name>A0A2G2V4P3_CAPBA</name>
<evidence type="ECO:0008006" key="3">
    <source>
        <dbReference type="Google" id="ProtNLM"/>
    </source>
</evidence>
<sequence>MANPGKEHWKTVQWIFRYLHRSADVYLHFGRNRDGVIGYADSDFEGAHDKRRSYIDYVFSIGGCAISWKATLQSTVALSTTEAE</sequence>
<gene>
    <name evidence="1" type="ORF">CQW23_32452</name>
</gene>